<dbReference type="GO" id="GO:0015074">
    <property type="term" value="P:DNA integration"/>
    <property type="evidence" value="ECO:0007669"/>
    <property type="project" value="InterPro"/>
</dbReference>
<feature type="domain" description="Integrase catalytic" evidence="1">
    <location>
        <begin position="2"/>
        <end position="26"/>
    </location>
</feature>
<evidence type="ECO:0000313" key="3">
    <source>
        <dbReference type="EMBL" id="TDK66357.1"/>
    </source>
</evidence>
<organism evidence="3 4">
    <name type="scientific">Sapientia aquatica</name>
    <dbReference type="NCBI Taxonomy" id="1549640"/>
    <lineage>
        <taxon>Bacteria</taxon>
        <taxon>Pseudomonadati</taxon>
        <taxon>Pseudomonadota</taxon>
        <taxon>Betaproteobacteria</taxon>
        <taxon>Burkholderiales</taxon>
        <taxon>Oxalobacteraceae</taxon>
        <taxon>Sapientia</taxon>
    </lineage>
</organism>
<dbReference type="EMBL" id="SMYL01000003">
    <property type="protein sequence ID" value="TDK66357.1"/>
    <property type="molecule type" value="Genomic_DNA"/>
</dbReference>
<dbReference type="EMBL" id="SMYL01000028">
    <property type="protein sequence ID" value="TDK59217.1"/>
    <property type="molecule type" value="Genomic_DNA"/>
</dbReference>
<reference evidence="3 4" key="1">
    <citation type="submission" date="2019-03" db="EMBL/GenBank/DDBJ databases">
        <title>Sapientia aquatica gen. nov., sp. nov., isolated from a crater lake.</title>
        <authorList>
            <person name="Felfoldi T."/>
            <person name="Szabo A."/>
            <person name="Toth E."/>
            <person name="Schumann P."/>
            <person name="Keki Z."/>
            <person name="Marialigeti K."/>
            <person name="Mathe I."/>
        </authorList>
    </citation>
    <scope>NUCLEOTIDE SEQUENCE [LARGE SCALE GENOMIC DNA]</scope>
    <source>
        <strain evidence="3 4">SA-152</strain>
    </source>
</reference>
<dbReference type="Proteomes" id="UP000294829">
    <property type="component" value="Unassembled WGS sequence"/>
</dbReference>
<proteinExistence type="predicted"/>
<gene>
    <name evidence="3" type="ORF">E2I14_07725</name>
    <name evidence="2" type="ORF">E2I14_18980</name>
</gene>
<dbReference type="Pfam" id="PF13333">
    <property type="entry name" value="rve_2"/>
    <property type="match status" value="1"/>
</dbReference>
<name>A0A4R5W2W7_9BURK</name>
<evidence type="ECO:0000313" key="4">
    <source>
        <dbReference type="Proteomes" id="UP000294829"/>
    </source>
</evidence>
<feature type="non-terminal residue" evidence="3">
    <location>
        <position position="1"/>
    </location>
</feature>
<keyword evidence="4" id="KW-1185">Reference proteome</keyword>
<comment type="caution">
    <text evidence="3">The sequence shown here is derived from an EMBL/GenBank/DDBJ whole genome shotgun (WGS) entry which is preliminary data.</text>
</comment>
<dbReference type="RefSeq" id="WP_133327162.1">
    <property type="nucleotide sequence ID" value="NZ_SMYL01000003.1"/>
</dbReference>
<dbReference type="AlphaFoldDB" id="A0A4R5W2W7"/>
<protein>
    <recommendedName>
        <fullName evidence="1">Integrase catalytic domain-containing protein</fullName>
    </recommendedName>
</protein>
<accession>A0A4R5W2W7</accession>
<dbReference type="OrthoDB" id="9765502at2"/>
<sequence>DAYIRWYNEKRIKMSLGYLSPIEYRESLGLTT</sequence>
<dbReference type="InterPro" id="IPR001584">
    <property type="entry name" value="Integrase_cat-core"/>
</dbReference>
<evidence type="ECO:0000259" key="1">
    <source>
        <dbReference type="Pfam" id="PF13333"/>
    </source>
</evidence>
<evidence type="ECO:0000313" key="2">
    <source>
        <dbReference type="EMBL" id="TDK59217.1"/>
    </source>
</evidence>